<dbReference type="AlphaFoldDB" id="A0A1Y1U8L3"/>
<dbReference type="InParanoid" id="A0A1Y1U8L3"/>
<dbReference type="Proteomes" id="UP000193218">
    <property type="component" value="Unassembled WGS sequence"/>
</dbReference>
<name>A0A1Y1U8L3_9TREE</name>
<organism evidence="2 3">
    <name type="scientific">Kockovaella imperatae</name>
    <dbReference type="NCBI Taxonomy" id="4999"/>
    <lineage>
        <taxon>Eukaryota</taxon>
        <taxon>Fungi</taxon>
        <taxon>Dikarya</taxon>
        <taxon>Basidiomycota</taxon>
        <taxon>Agaricomycotina</taxon>
        <taxon>Tremellomycetes</taxon>
        <taxon>Tremellales</taxon>
        <taxon>Cuniculitremaceae</taxon>
        <taxon>Kockovaella</taxon>
    </lineage>
</organism>
<dbReference type="EMBL" id="NBSH01000021">
    <property type="protein sequence ID" value="ORX33455.1"/>
    <property type="molecule type" value="Genomic_DNA"/>
</dbReference>
<accession>A0A1Y1U8L3</accession>
<sequence>MKIPLAALSRRAHPPPRLKAPQSQGLPAGPSCSRWFTCSCCRQEAPRRLAGARPFSDRVSRVDPSSPTTWTRLHLPPSLPYSPESIPFKRHLQALSLALGSDDPDTSWRVYQSLHDDLKRHVSDDTYCALIQHQLNVIESVSSDHVIQRLADLLIFARTCEMSFDRLPITTLKILVSLDFAPRHDLSPVLFDIWKCLARRHDLSTIPLASRRAWLNHLLSFASVDTSDAFEAYKFLASHRAIRGLDDLLHRIILPKTRHTIHTLILSLERLVDLSMYTPRLSRITTSVLARLAQCHHVKPHFHTLIAIDHRISRLAKSVDADLRTQWASIRPRFLKRQERAKLFVGNTTTSQNQLVSLAISHLHRHKSLSALNVALRLLNTVVWDRRSESLPLAGRIVDFLAKGDRLGHSTLASTIRLVEILTKGDILSRQSPALLSKILQILTTCFPSSRAYFTARRLYRQALRSSRGRRWLDWNTVPAEQFSTFLHMSMKDPTDLAFASQLYSDYMADNLRPSTRDALDLVSSVAKSTSASRDILLERHVKDYIYLDLGPLPDLANAMVDGLCSHNSPNEAWMAFYIAHRILRQPLSSPSRMLRIMDILLKHTTVDNVARSLVVAHHMKNWHQIPDRIIEALATQVEGSSNLGESKQRLSLALQLVDEMTKRCIVPKPMFTSLLIREMAQAGELDLALKNFWTYTRAGQILTAQLAATLIIRLAMSKRFGEANEIAKVYRANDVAMRGALAYLATCRGSRVQGADVQPFIDAARGLTDGVGGPSVVQPVVDVPEPKHVPPSSSSMSRLNFSAVASWPEPNIVFN</sequence>
<gene>
    <name evidence="2" type="ORF">BD324DRAFT_654165</name>
</gene>
<keyword evidence="3" id="KW-1185">Reference proteome</keyword>
<evidence type="ECO:0000256" key="1">
    <source>
        <dbReference type="SAM" id="MobiDB-lite"/>
    </source>
</evidence>
<proteinExistence type="predicted"/>
<dbReference type="OrthoDB" id="185373at2759"/>
<evidence type="ECO:0000313" key="3">
    <source>
        <dbReference type="Proteomes" id="UP000193218"/>
    </source>
</evidence>
<evidence type="ECO:0000313" key="2">
    <source>
        <dbReference type="EMBL" id="ORX33455.1"/>
    </source>
</evidence>
<protein>
    <submittedName>
        <fullName evidence="2">Uncharacterized protein</fullName>
    </submittedName>
</protein>
<dbReference type="STRING" id="4999.A0A1Y1U8L3"/>
<dbReference type="Gene3D" id="1.25.40.10">
    <property type="entry name" value="Tetratricopeptide repeat domain"/>
    <property type="match status" value="1"/>
</dbReference>
<comment type="caution">
    <text evidence="2">The sequence shown here is derived from an EMBL/GenBank/DDBJ whole genome shotgun (WGS) entry which is preliminary data.</text>
</comment>
<dbReference type="InterPro" id="IPR011990">
    <property type="entry name" value="TPR-like_helical_dom_sf"/>
</dbReference>
<feature type="region of interest" description="Disordered" evidence="1">
    <location>
        <begin position="1"/>
        <end position="25"/>
    </location>
</feature>
<dbReference type="RefSeq" id="XP_021867790.1">
    <property type="nucleotide sequence ID" value="XM_022018759.1"/>
</dbReference>
<dbReference type="GeneID" id="33560568"/>
<reference evidence="2 3" key="1">
    <citation type="submission" date="2017-03" db="EMBL/GenBank/DDBJ databases">
        <title>Widespread Adenine N6-methylation of Active Genes in Fungi.</title>
        <authorList>
            <consortium name="DOE Joint Genome Institute"/>
            <person name="Mondo S.J."/>
            <person name="Dannebaum R.O."/>
            <person name="Kuo R.C."/>
            <person name="Louie K.B."/>
            <person name="Bewick A.J."/>
            <person name="Labutti K."/>
            <person name="Haridas S."/>
            <person name="Kuo A."/>
            <person name="Salamov A."/>
            <person name="Ahrendt S.R."/>
            <person name="Lau R."/>
            <person name="Bowen B.P."/>
            <person name="Lipzen A."/>
            <person name="Sullivan W."/>
            <person name="Andreopoulos W.B."/>
            <person name="Clum A."/>
            <person name="Lindquist E."/>
            <person name="Daum C."/>
            <person name="Northen T.R."/>
            <person name="Ramamoorthy G."/>
            <person name="Schmitz R.J."/>
            <person name="Gryganskyi A."/>
            <person name="Culley D."/>
            <person name="Magnuson J."/>
            <person name="James T.Y."/>
            <person name="O'Malley M.A."/>
            <person name="Stajich J.E."/>
            <person name="Spatafora J.W."/>
            <person name="Visel A."/>
            <person name="Grigoriev I.V."/>
        </authorList>
    </citation>
    <scope>NUCLEOTIDE SEQUENCE [LARGE SCALE GENOMIC DNA]</scope>
    <source>
        <strain evidence="2 3">NRRL Y-17943</strain>
    </source>
</reference>